<dbReference type="EMBL" id="JACORU010000005">
    <property type="protein sequence ID" value="MBC5765913.1"/>
    <property type="molecule type" value="Genomic_DNA"/>
</dbReference>
<dbReference type="Proteomes" id="UP000596827">
    <property type="component" value="Unassembled WGS sequence"/>
</dbReference>
<dbReference type="PANTHER" id="PTHR35446">
    <property type="entry name" value="SI:CH211-175M2.5"/>
    <property type="match status" value="1"/>
</dbReference>
<dbReference type="Gene3D" id="1.20.1290.10">
    <property type="entry name" value="AhpD-like"/>
    <property type="match status" value="2"/>
</dbReference>
<dbReference type="RefSeq" id="WP_187082378.1">
    <property type="nucleotide sequence ID" value="NZ_JACORU010000005.1"/>
</dbReference>
<reference evidence="1" key="1">
    <citation type="submission" date="2020-08" db="EMBL/GenBank/DDBJ databases">
        <title>Ramlibacter sp. GTP1 16S ribosomal RNA gene genome sequencing and assembly.</title>
        <authorList>
            <person name="Kang M."/>
        </authorList>
    </citation>
    <scope>NUCLEOTIDE SEQUENCE</scope>
    <source>
        <strain evidence="1">GTP1</strain>
    </source>
</reference>
<evidence type="ECO:0000313" key="1">
    <source>
        <dbReference type="EMBL" id="MBC5765913.1"/>
    </source>
</evidence>
<organism evidence="1 2">
    <name type="scientific">Ramlibacter albus</name>
    <dbReference type="NCBI Taxonomy" id="2079448"/>
    <lineage>
        <taxon>Bacteria</taxon>
        <taxon>Pseudomonadati</taxon>
        <taxon>Pseudomonadota</taxon>
        <taxon>Betaproteobacteria</taxon>
        <taxon>Burkholderiales</taxon>
        <taxon>Comamonadaceae</taxon>
        <taxon>Ramlibacter</taxon>
    </lineage>
</organism>
<dbReference type="AlphaFoldDB" id="A0A923MAS7"/>
<comment type="caution">
    <text evidence="1">The sequence shown here is derived from an EMBL/GenBank/DDBJ whole genome shotgun (WGS) entry which is preliminary data.</text>
</comment>
<evidence type="ECO:0000313" key="2">
    <source>
        <dbReference type="Proteomes" id="UP000596827"/>
    </source>
</evidence>
<sequence>MATHPSEIATTEPVLPIAPDPAWEAEVKRVMGMVPDWMRRIAPSPWLRQVCLDFSTYRFDALPQRMTDIGFMVTSQENSCRYCYGLSRAMMRLLGYSDELITRIERDVQLAELDPRERVFIGFCRNLARSNPRPSRAARLELLQLGFSPLEVAEMAFMVADHSFGNRITTFLAVPPEASVEKMADSWLGKLMRPLIAKQLRKRPPPRNAPPRDAATLSPIARTLEGLPAAGMFQDALDAAFASPNISLRTKLLMFGVIARSLECPFCEAEVVQRLAQQGMPQAQVRASLESLADAQLDPMEEPLLAWARDTVRYQTLDIQKRTHALRERIGAERTLEAIGVAALANATVRLAMLLE</sequence>
<gene>
    <name evidence="1" type="ORF">H8R02_15700</name>
</gene>
<dbReference type="InterPro" id="IPR029032">
    <property type="entry name" value="AhpD-like"/>
</dbReference>
<name>A0A923MAS7_9BURK</name>
<dbReference type="PANTHER" id="PTHR35446:SF2">
    <property type="entry name" value="CARBOXYMUCONOLACTONE DECARBOXYLASE-LIKE DOMAIN-CONTAINING PROTEIN"/>
    <property type="match status" value="1"/>
</dbReference>
<dbReference type="SUPFAM" id="SSF69118">
    <property type="entry name" value="AhpD-like"/>
    <property type="match status" value="2"/>
</dbReference>
<keyword evidence="2" id="KW-1185">Reference proteome</keyword>
<accession>A0A923MAS7</accession>
<protein>
    <recommendedName>
        <fullName evidence="3">Carboxymuconolactone decarboxylase family protein</fullName>
    </recommendedName>
</protein>
<evidence type="ECO:0008006" key="3">
    <source>
        <dbReference type="Google" id="ProtNLM"/>
    </source>
</evidence>
<proteinExistence type="predicted"/>